<protein>
    <submittedName>
        <fullName evidence="1">Chemotaxis protein CheX</fullName>
    </submittedName>
</protein>
<keyword evidence="2" id="KW-1185">Reference proteome</keyword>
<name>A0A5J5GK96_9RHOB</name>
<organism evidence="1 2">
    <name type="scientific">Histidinibacterium aquaticum</name>
    <dbReference type="NCBI Taxonomy" id="2613962"/>
    <lineage>
        <taxon>Bacteria</taxon>
        <taxon>Pseudomonadati</taxon>
        <taxon>Pseudomonadota</taxon>
        <taxon>Alphaproteobacteria</taxon>
        <taxon>Rhodobacterales</taxon>
        <taxon>Paracoccaceae</taxon>
        <taxon>Histidinibacterium</taxon>
    </lineage>
</organism>
<evidence type="ECO:0000313" key="2">
    <source>
        <dbReference type="Proteomes" id="UP000326554"/>
    </source>
</evidence>
<reference evidence="1 2" key="1">
    <citation type="submission" date="2019-09" db="EMBL/GenBank/DDBJ databases">
        <authorList>
            <person name="Park J.-S."/>
            <person name="Choi H.-J."/>
        </authorList>
    </citation>
    <scope>NUCLEOTIDE SEQUENCE [LARGE SCALE GENOMIC DNA]</scope>
    <source>
        <strain evidence="1 2">176SS1-4</strain>
    </source>
</reference>
<dbReference type="AlphaFoldDB" id="A0A5J5GK96"/>
<dbReference type="RefSeq" id="WP_150445257.1">
    <property type="nucleotide sequence ID" value="NZ_VYQE01000003.1"/>
</dbReference>
<evidence type="ECO:0000313" key="1">
    <source>
        <dbReference type="EMBL" id="KAA9007974.1"/>
    </source>
</evidence>
<sequence length="94" mass="10029">MDSQCQTFHLPPTASHDACAALHDFLVAARGTPVRLEGGEVRRTGARMALMMLSARRAWDADGTAFEIVPSEGLRTGLEMLGLSDHLLGPGALQ</sequence>
<comment type="caution">
    <text evidence="1">The sequence shown here is derived from an EMBL/GenBank/DDBJ whole genome shotgun (WGS) entry which is preliminary data.</text>
</comment>
<dbReference type="EMBL" id="VYQE01000003">
    <property type="protein sequence ID" value="KAA9007974.1"/>
    <property type="molecule type" value="Genomic_DNA"/>
</dbReference>
<dbReference type="Proteomes" id="UP000326554">
    <property type="component" value="Unassembled WGS sequence"/>
</dbReference>
<proteinExistence type="predicted"/>
<accession>A0A5J5GK96</accession>
<gene>
    <name evidence="1" type="ORF">F3S47_10690</name>
</gene>